<evidence type="ECO:0000313" key="6">
    <source>
        <dbReference type="EMBL" id="SHK69867.1"/>
    </source>
</evidence>
<dbReference type="RefSeq" id="WP_073000303.1">
    <property type="nucleotide sequence ID" value="NZ_FRAM01000005.1"/>
</dbReference>
<keyword evidence="7" id="KW-1185">Reference proteome</keyword>
<keyword evidence="3 5" id="KW-1133">Transmembrane helix</keyword>
<dbReference type="Proteomes" id="UP000184498">
    <property type="component" value="Unassembled WGS sequence"/>
</dbReference>
<evidence type="ECO:0000256" key="4">
    <source>
        <dbReference type="ARBA" id="ARBA00023136"/>
    </source>
</evidence>
<evidence type="ECO:0000256" key="5">
    <source>
        <dbReference type="SAM" id="Phobius"/>
    </source>
</evidence>
<reference evidence="7" key="1">
    <citation type="submission" date="2016-11" db="EMBL/GenBank/DDBJ databases">
        <authorList>
            <person name="Varghese N."/>
            <person name="Submissions S."/>
        </authorList>
    </citation>
    <scope>NUCLEOTIDE SEQUENCE [LARGE SCALE GENOMIC DNA]</scope>
    <source>
        <strain evidence="7">DSM 18016</strain>
    </source>
</reference>
<evidence type="ECO:0000313" key="7">
    <source>
        <dbReference type="Proteomes" id="UP000184498"/>
    </source>
</evidence>
<proteinExistence type="predicted"/>
<organism evidence="6 7">
    <name type="scientific">Epilithonimonas mollis</name>
    <dbReference type="NCBI Taxonomy" id="216903"/>
    <lineage>
        <taxon>Bacteria</taxon>
        <taxon>Pseudomonadati</taxon>
        <taxon>Bacteroidota</taxon>
        <taxon>Flavobacteriia</taxon>
        <taxon>Flavobacteriales</taxon>
        <taxon>Weeksellaceae</taxon>
        <taxon>Chryseobacterium group</taxon>
        <taxon>Epilithonimonas</taxon>
    </lineage>
</organism>
<dbReference type="Pfam" id="PF05105">
    <property type="entry name" value="Phage_holin_4_1"/>
    <property type="match status" value="1"/>
</dbReference>
<dbReference type="InterPro" id="IPR006480">
    <property type="entry name" value="Phage_holin_4_1"/>
</dbReference>
<evidence type="ECO:0000256" key="1">
    <source>
        <dbReference type="ARBA" id="ARBA00004141"/>
    </source>
</evidence>
<feature type="transmembrane region" description="Helical" evidence="5">
    <location>
        <begin position="82"/>
        <end position="104"/>
    </location>
</feature>
<evidence type="ECO:0000256" key="2">
    <source>
        <dbReference type="ARBA" id="ARBA00022692"/>
    </source>
</evidence>
<protein>
    <submittedName>
        <fullName evidence="6">Bacteriophage holin family protein</fullName>
    </submittedName>
</protein>
<dbReference type="EMBL" id="FRAM01000005">
    <property type="protein sequence ID" value="SHK69867.1"/>
    <property type="molecule type" value="Genomic_DNA"/>
</dbReference>
<feature type="transmembrane region" description="Helical" evidence="5">
    <location>
        <begin position="39"/>
        <end position="61"/>
    </location>
</feature>
<accession>A0A1M6UL08</accession>
<name>A0A1M6UL08_9FLAO</name>
<evidence type="ECO:0000256" key="3">
    <source>
        <dbReference type="ARBA" id="ARBA00022989"/>
    </source>
</evidence>
<keyword evidence="4 5" id="KW-0472">Membrane</keyword>
<dbReference type="STRING" id="216903.SAMN05444371_3361"/>
<dbReference type="GO" id="GO:0016020">
    <property type="term" value="C:membrane"/>
    <property type="evidence" value="ECO:0007669"/>
    <property type="project" value="UniProtKB-SubCell"/>
</dbReference>
<gene>
    <name evidence="6" type="ORF">SAMN05444371_3361</name>
</gene>
<dbReference type="AlphaFoldDB" id="A0A1M6UL08"/>
<dbReference type="OrthoDB" id="1261791at2"/>
<sequence length="177" mass="20184">MELQNYKHHAFAFLTAVKKPAVAVPTVGMISLSDCQLGIFLLIILMLLDFITGVFASWVIWENSKVESKFWKYGFTSTRLRLSLVKCVTYFLFILCAFGIEYIFKIKSWKAENYTEHQITLTLITIAIACAIEFYSIFFENLPKAGFDIETKVKLIFSKFKKAVTSVKDLTNGDSST</sequence>
<comment type="subcellular location">
    <subcellularLocation>
        <location evidence="1">Membrane</location>
        <topology evidence="1">Multi-pass membrane protein</topology>
    </subcellularLocation>
</comment>
<keyword evidence="2 5" id="KW-0812">Transmembrane</keyword>
<feature type="transmembrane region" description="Helical" evidence="5">
    <location>
        <begin position="119"/>
        <end position="139"/>
    </location>
</feature>